<evidence type="ECO:0000313" key="5">
    <source>
        <dbReference type="Proteomes" id="UP000198535"/>
    </source>
</evidence>
<dbReference type="RefSeq" id="WP_143072235.1">
    <property type="nucleotide sequence ID" value="NZ_FOUJ01000001.1"/>
</dbReference>
<dbReference type="AlphaFoldDB" id="A0A1I4NQF4"/>
<evidence type="ECO:0000313" key="4">
    <source>
        <dbReference type="EMBL" id="SFM17666.1"/>
    </source>
</evidence>
<dbReference type="Gene3D" id="3.40.50.10480">
    <property type="entry name" value="Probable brix-domain ribosomal biogenesis protein"/>
    <property type="match status" value="1"/>
</dbReference>
<reference evidence="5" key="1">
    <citation type="submission" date="2016-10" db="EMBL/GenBank/DDBJ databases">
        <authorList>
            <person name="Varghese N."/>
            <person name="Submissions S."/>
        </authorList>
    </citation>
    <scope>NUCLEOTIDE SEQUENCE [LARGE SCALE GENOMIC DNA]</scope>
    <source>
        <strain evidence="5">Mob M</strain>
    </source>
</reference>
<accession>A0A1I4NQF4</accession>
<evidence type="ECO:0000256" key="1">
    <source>
        <dbReference type="ARBA" id="ARBA00022517"/>
    </source>
</evidence>
<keyword evidence="4" id="KW-0687">Ribonucleoprotein</keyword>
<name>A0A1I4NQF4_9EURY</name>
<dbReference type="GO" id="GO:0006364">
    <property type="term" value="P:rRNA processing"/>
    <property type="evidence" value="ECO:0007669"/>
    <property type="project" value="InterPro"/>
</dbReference>
<dbReference type="GO" id="GO:1990904">
    <property type="term" value="C:ribonucleoprotein complex"/>
    <property type="evidence" value="ECO:0007669"/>
    <property type="project" value="UniProtKB-KW"/>
</dbReference>
<comment type="function">
    <text evidence="2">Probably involved in the biogenesis of the ribosome.</text>
</comment>
<evidence type="ECO:0000256" key="2">
    <source>
        <dbReference type="HAMAP-Rule" id="MF_00699"/>
    </source>
</evidence>
<evidence type="ECO:0000259" key="3">
    <source>
        <dbReference type="PROSITE" id="PS50833"/>
    </source>
</evidence>
<proteinExistence type="inferred from homology"/>
<dbReference type="InterPro" id="IPR007109">
    <property type="entry name" value="Brix"/>
</dbReference>
<organism evidence="4 5">
    <name type="scientific">Methanolobus profundi</name>
    <dbReference type="NCBI Taxonomy" id="487685"/>
    <lineage>
        <taxon>Archaea</taxon>
        <taxon>Methanobacteriati</taxon>
        <taxon>Methanobacteriota</taxon>
        <taxon>Stenosarchaea group</taxon>
        <taxon>Methanomicrobia</taxon>
        <taxon>Methanosarcinales</taxon>
        <taxon>Methanosarcinaceae</taxon>
        <taxon>Methanolobus</taxon>
    </lineage>
</organism>
<dbReference type="EMBL" id="FOUJ01000001">
    <property type="protein sequence ID" value="SFM17666.1"/>
    <property type="molecule type" value="Genomic_DNA"/>
</dbReference>
<dbReference type="PROSITE" id="PS50833">
    <property type="entry name" value="BRIX"/>
    <property type="match status" value="1"/>
</dbReference>
<dbReference type="InterPro" id="IPR023548">
    <property type="entry name" value="Brix_dom_Rbsml_bgen_prot"/>
</dbReference>
<dbReference type="SUPFAM" id="SSF52954">
    <property type="entry name" value="Class II aaRS ABD-related"/>
    <property type="match status" value="1"/>
</dbReference>
<dbReference type="OrthoDB" id="117530at2157"/>
<protein>
    <recommendedName>
        <fullName evidence="2">Probable Brix domain-containing ribosomal biogenesis protein</fullName>
    </recommendedName>
</protein>
<keyword evidence="1 2" id="KW-0690">Ribosome biogenesis</keyword>
<dbReference type="Proteomes" id="UP000198535">
    <property type="component" value="Unassembled WGS sequence"/>
</dbReference>
<sequence>MLITSSRKPSASTRTLCKHLASFFGCEYPNRGKMGMGEVIDLAQDSLLIIIGEYHGNPGSIVFYGPGGHCLLSLYISVLSVPASYSRTSGPVIEGDNELVPLMSELLSEDTEGSSQSLVLDISGNTMEFKENGKVLFSLRIKSYMVYEGDEDCSL</sequence>
<gene>
    <name evidence="4" type="ORF">SAMN04488696_0201</name>
</gene>
<dbReference type="STRING" id="487685.SAMN04488696_0201"/>
<dbReference type="HAMAP" id="MF_00699">
    <property type="entry name" value="BriX"/>
    <property type="match status" value="1"/>
</dbReference>
<dbReference type="GO" id="GO:0019843">
    <property type="term" value="F:rRNA binding"/>
    <property type="evidence" value="ECO:0007669"/>
    <property type="project" value="InterPro"/>
</dbReference>
<keyword evidence="5" id="KW-1185">Reference proteome</keyword>
<feature type="domain" description="Brix" evidence="3">
    <location>
        <begin position="1"/>
        <end position="155"/>
    </location>
</feature>